<dbReference type="EC" id="3.2.1.52" evidence="3"/>
<dbReference type="CDD" id="cd06563">
    <property type="entry name" value="GH20_chitobiase-like"/>
    <property type="match status" value="1"/>
</dbReference>
<evidence type="ECO:0000313" key="9">
    <source>
        <dbReference type="EMBL" id="MCQ6957186.1"/>
    </source>
</evidence>
<dbReference type="InterPro" id="IPR015883">
    <property type="entry name" value="Glyco_hydro_20_cat"/>
</dbReference>
<gene>
    <name evidence="9" type="ORF">NPE20_04425</name>
</gene>
<dbReference type="Gene3D" id="3.20.20.80">
    <property type="entry name" value="Glycosidases"/>
    <property type="match status" value="1"/>
</dbReference>
<accession>A0ABT1SYP3</accession>
<dbReference type="SUPFAM" id="SSF51445">
    <property type="entry name" value="(Trans)glycosidases"/>
    <property type="match status" value="1"/>
</dbReference>
<evidence type="ECO:0000256" key="3">
    <source>
        <dbReference type="ARBA" id="ARBA00012663"/>
    </source>
</evidence>
<comment type="similarity">
    <text evidence="2">Belongs to the glycosyl hydrolase 20 family.</text>
</comment>
<keyword evidence="5" id="KW-0326">Glycosidase</keyword>
<dbReference type="PIRSF" id="PIRSF001093">
    <property type="entry name" value="B-hxosamndse_ab_euk"/>
    <property type="match status" value="1"/>
</dbReference>
<dbReference type="InterPro" id="IPR029018">
    <property type="entry name" value="Hex-like_dom2"/>
</dbReference>
<dbReference type="Pfam" id="PF02838">
    <property type="entry name" value="Glyco_hydro_20b"/>
    <property type="match status" value="1"/>
</dbReference>
<feature type="chain" id="PRO_5046663128" description="beta-N-acetylhexosaminidase" evidence="6">
    <location>
        <begin position="20"/>
        <end position="527"/>
    </location>
</feature>
<evidence type="ECO:0000313" key="10">
    <source>
        <dbReference type="Proteomes" id="UP001204376"/>
    </source>
</evidence>
<dbReference type="PANTHER" id="PTHR22600">
    <property type="entry name" value="BETA-HEXOSAMINIDASE"/>
    <property type="match status" value="1"/>
</dbReference>
<evidence type="ECO:0000256" key="4">
    <source>
        <dbReference type="ARBA" id="ARBA00022801"/>
    </source>
</evidence>
<feature type="domain" description="Beta-hexosaminidase bacterial type N-terminal" evidence="8">
    <location>
        <begin position="22"/>
        <end position="141"/>
    </location>
</feature>
<dbReference type="PRINTS" id="PR00738">
    <property type="entry name" value="GLHYDRLASE20"/>
</dbReference>
<sequence length="527" mass="60247">MKKYVLLLTVFLFPCVLYAQELNLIPYPNEVTRLKDNLLIAKNSRFYTDNQKFKGVVNYLNEDLNKAVKKALAMQKIQISINGNNTTPGSYTLSASGKIIKITAADRAGVFYGMITLSQLYRSAKSDYTNMILPGVKITDQPRYQWRGFMLDESRHFFGKKVVKSILSWMAFYKLNRFQRHLTDAQGWRFEVKKYPLLATKGGKGNFTDSTAKAQYYTQKDIKEIVAFAKRRNIEIIPEIDMPGHATGATSAYPELSGGTTPGYENFTFNPAKETTYKYLSNVLKEVRTLFPAHVIHIGGDEVTLGIKAWETNPDVLRLLAAKKMTDYRQAEFYFLKRIADTVQKLGCRVMCWDEAVPAGLPTAKVVVNWWRQNKPESLAEALNKGYKVVLCPRLPLYFDFVQDSTHVSGRKWGKLYNTYLDVYHFPENALADTVYKKANVIGLQANLWTETVVTKKRLEYLLFPRLAAMAEAGWVAEPTKNDELFNKRLSAHLQYYKQAGLYYYDPFNPGYHPEAIDVNPKSAIQD</sequence>
<evidence type="ECO:0000259" key="7">
    <source>
        <dbReference type="Pfam" id="PF00728"/>
    </source>
</evidence>
<keyword evidence="6" id="KW-0732">Signal</keyword>
<dbReference type="InterPro" id="IPR015882">
    <property type="entry name" value="HEX_bac_N"/>
</dbReference>
<evidence type="ECO:0000256" key="2">
    <source>
        <dbReference type="ARBA" id="ARBA00006285"/>
    </source>
</evidence>
<evidence type="ECO:0000259" key="8">
    <source>
        <dbReference type="Pfam" id="PF02838"/>
    </source>
</evidence>
<dbReference type="SUPFAM" id="SSF55545">
    <property type="entry name" value="beta-N-acetylhexosaminidase-like domain"/>
    <property type="match status" value="1"/>
</dbReference>
<organism evidence="9 10">
    <name type="scientific">Mucilaginibacter aquariorum</name>
    <dbReference type="NCBI Taxonomy" id="2967225"/>
    <lineage>
        <taxon>Bacteria</taxon>
        <taxon>Pseudomonadati</taxon>
        <taxon>Bacteroidota</taxon>
        <taxon>Sphingobacteriia</taxon>
        <taxon>Sphingobacteriales</taxon>
        <taxon>Sphingobacteriaceae</taxon>
        <taxon>Mucilaginibacter</taxon>
    </lineage>
</organism>
<protein>
    <recommendedName>
        <fullName evidence="3">beta-N-acetylhexosaminidase</fullName>
        <ecNumber evidence="3">3.2.1.52</ecNumber>
    </recommendedName>
</protein>
<dbReference type="InterPro" id="IPR025705">
    <property type="entry name" value="Beta_hexosaminidase_sua/sub"/>
</dbReference>
<reference evidence="9 10" key="1">
    <citation type="submission" date="2022-07" db="EMBL/GenBank/DDBJ databases">
        <title>Mucilaginibacter sp. JC4.</title>
        <authorList>
            <person name="Le V."/>
            <person name="Ko S.-R."/>
            <person name="Ahn C.-Y."/>
            <person name="Oh H.-M."/>
        </authorList>
    </citation>
    <scope>NUCLEOTIDE SEQUENCE [LARGE SCALE GENOMIC DNA]</scope>
    <source>
        <strain evidence="9 10">JC4</strain>
    </source>
</reference>
<keyword evidence="10" id="KW-1185">Reference proteome</keyword>
<proteinExistence type="inferred from homology"/>
<evidence type="ECO:0000256" key="1">
    <source>
        <dbReference type="ARBA" id="ARBA00001231"/>
    </source>
</evidence>
<dbReference type="PANTHER" id="PTHR22600:SF57">
    <property type="entry name" value="BETA-N-ACETYLHEXOSAMINIDASE"/>
    <property type="match status" value="1"/>
</dbReference>
<feature type="signal peptide" evidence="6">
    <location>
        <begin position="1"/>
        <end position="19"/>
    </location>
</feature>
<dbReference type="InterPro" id="IPR017853">
    <property type="entry name" value="GH"/>
</dbReference>
<dbReference type="Proteomes" id="UP001204376">
    <property type="component" value="Unassembled WGS sequence"/>
</dbReference>
<comment type="caution">
    <text evidence="9">The sequence shown here is derived from an EMBL/GenBank/DDBJ whole genome shotgun (WGS) entry which is preliminary data.</text>
</comment>
<comment type="catalytic activity">
    <reaction evidence="1">
        <text>Hydrolysis of terminal non-reducing N-acetyl-D-hexosamine residues in N-acetyl-beta-D-hexosaminides.</text>
        <dbReference type="EC" id="3.2.1.52"/>
    </reaction>
</comment>
<feature type="domain" description="Glycoside hydrolase family 20 catalytic" evidence="7">
    <location>
        <begin position="144"/>
        <end position="477"/>
    </location>
</feature>
<dbReference type="EMBL" id="JANHOH010000001">
    <property type="protein sequence ID" value="MCQ6957186.1"/>
    <property type="molecule type" value="Genomic_DNA"/>
</dbReference>
<keyword evidence="4" id="KW-0378">Hydrolase</keyword>
<evidence type="ECO:0000256" key="6">
    <source>
        <dbReference type="SAM" id="SignalP"/>
    </source>
</evidence>
<dbReference type="Pfam" id="PF00728">
    <property type="entry name" value="Glyco_hydro_20"/>
    <property type="match status" value="1"/>
</dbReference>
<dbReference type="RefSeq" id="WP_256537394.1">
    <property type="nucleotide sequence ID" value="NZ_JANHOH010000001.1"/>
</dbReference>
<evidence type="ECO:0000256" key="5">
    <source>
        <dbReference type="ARBA" id="ARBA00023295"/>
    </source>
</evidence>
<name>A0ABT1SYP3_9SPHI</name>
<dbReference type="Gene3D" id="3.30.379.10">
    <property type="entry name" value="Chitobiase/beta-hexosaminidase domain 2-like"/>
    <property type="match status" value="1"/>
</dbReference>